<comment type="subcellular location">
    <subcellularLocation>
        <location evidence="1">Membrane</location>
        <topology evidence="1">Multi-pass membrane protein</topology>
    </subcellularLocation>
</comment>
<keyword evidence="8 9" id="KW-0472">Membrane</keyword>
<dbReference type="EMBL" id="CAJOBJ010007094">
    <property type="protein sequence ID" value="CAF4077529.1"/>
    <property type="molecule type" value="Genomic_DNA"/>
</dbReference>
<dbReference type="InterPro" id="IPR003593">
    <property type="entry name" value="AAA+_ATPase"/>
</dbReference>
<feature type="domain" description="ABC transmembrane type-1" evidence="11">
    <location>
        <begin position="240"/>
        <end position="387"/>
    </location>
</feature>
<sequence>SWIFSDSIKENILFGMEFNEKKFNESIYAAGFDTDIANFQYGDSTLVGDNGVILSGGQKARLSLARALYRDEDIYLLDDPLSAVDVEVARHIFEKCILGRLRSKVCILVTHQIQFLKYATTILFLDKGNQLASGTYSQLHQMCPEFKQWTQTNANNTRLDSSSTSDTTSQLNSSPVPEFVTQFSLFTELPTSPETEKFLLPTTEKSVQKQTEEFKRIGSVSGSVYLRYIQASLGGVLGIAIIFMLFMGTSVLTLSTNWWLGRWSNAERIRYAPESTNVNCTIENHSPIRNMTMNAWFKKRDNYFYTLLGFVLLNVILLFLRTILYFLSTHIAARTIHNQMFSSILRAPVYFFDTNPIGRIINRCSKDISSIDEKLSEASYNFIEIGIVGRTGAGKSSVIQALFRMAELDGRILIDEIDTKQIPLYELRRHISIIPQDPVLFNDSLRINLDPFGEYSDIEIWSALNEVQFKFDLIEGLQHNVTEGGSNFSVGQRQLICLARALLRKNRILLIDEATANVDHKTDEIIQVAIRRKFIHCTVLTIAHRLRTIIDSDKILVLSQGRAVEFASAHKLLSDNDSQFAQLVAQTGQHEADYLRHQAKKAAKSRK</sequence>
<evidence type="ECO:0000256" key="2">
    <source>
        <dbReference type="ARBA" id="ARBA00009726"/>
    </source>
</evidence>
<evidence type="ECO:0000256" key="9">
    <source>
        <dbReference type="SAM" id="Phobius"/>
    </source>
</evidence>
<protein>
    <submittedName>
        <fullName evidence="12">Uncharacterized protein</fullName>
    </submittedName>
</protein>
<dbReference type="PROSITE" id="PS50929">
    <property type="entry name" value="ABC_TM1F"/>
    <property type="match status" value="1"/>
</dbReference>
<dbReference type="AlphaFoldDB" id="A0A8S2PYH7"/>
<evidence type="ECO:0000259" key="11">
    <source>
        <dbReference type="PROSITE" id="PS50929"/>
    </source>
</evidence>
<keyword evidence="5" id="KW-0547">Nucleotide-binding</keyword>
<evidence type="ECO:0000256" key="1">
    <source>
        <dbReference type="ARBA" id="ARBA00004141"/>
    </source>
</evidence>
<dbReference type="Gene3D" id="3.40.50.300">
    <property type="entry name" value="P-loop containing nucleotide triphosphate hydrolases"/>
    <property type="match status" value="2"/>
</dbReference>
<dbReference type="CDD" id="cd03244">
    <property type="entry name" value="ABCC_MRP_domain2"/>
    <property type="match status" value="1"/>
</dbReference>
<feature type="non-terminal residue" evidence="12">
    <location>
        <position position="1"/>
    </location>
</feature>
<organism evidence="12 13">
    <name type="scientific">Rotaria magnacalcarata</name>
    <dbReference type="NCBI Taxonomy" id="392030"/>
    <lineage>
        <taxon>Eukaryota</taxon>
        <taxon>Metazoa</taxon>
        <taxon>Spiralia</taxon>
        <taxon>Gnathifera</taxon>
        <taxon>Rotifera</taxon>
        <taxon>Eurotatoria</taxon>
        <taxon>Bdelloidea</taxon>
        <taxon>Philodinida</taxon>
        <taxon>Philodinidae</taxon>
        <taxon>Rotaria</taxon>
    </lineage>
</organism>
<evidence type="ECO:0000256" key="3">
    <source>
        <dbReference type="ARBA" id="ARBA00022448"/>
    </source>
</evidence>
<dbReference type="Gene3D" id="1.20.1560.10">
    <property type="entry name" value="ABC transporter type 1, transmembrane domain"/>
    <property type="match status" value="1"/>
</dbReference>
<keyword evidence="7 9" id="KW-1133">Transmembrane helix</keyword>
<evidence type="ECO:0000313" key="12">
    <source>
        <dbReference type="EMBL" id="CAF4077529.1"/>
    </source>
</evidence>
<evidence type="ECO:0000256" key="8">
    <source>
        <dbReference type="ARBA" id="ARBA00023136"/>
    </source>
</evidence>
<comment type="similarity">
    <text evidence="2">Belongs to the ABC transporter superfamily. ABCC family. Conjugate transporter (TC 3.A.1.208) subfamily.</text>
</comment>
<dbReference type="InterPro" id="IPR036640">
    <property type="entry name" value="ABC1_TM_sf"/>
</dbReference>
<dbReference type="PANTHER" id="PTHR24223">
    <property type="entry name" value="ATP-BINDING CASSETTE SUB-FAMILY C"/>
    <property type="match status" value="1"/>
</dbReference>
<dbReference type="GO" id="GO:0016020">
    <property type="term" value="C:membrane"/>
    <property type="evidence" value="ECO:0007669"/>
    <property type="project" value="UniProtKB-SubCell"/>
</dbReference>
<evidence type="ECO:0000256" key="7">
    <source>
        <dbReference type="ARBA" id="ARBA00022989"/>
    </source>
</evidence>
<evidence type="ECO:0000256" key="4">
    <source>
        <dbReference type="ARBA" id="ARBA00022692"/>
    </source>
</evidence>
<dbReference type="PANTHER" id="PTHR24223:SF456">
    <property type="entry name" value="MULTIDRUG RESISTANCE-ASSOCIATED PROTEIN LETHAL(2)03659"/>
    <property type="match status" value="1"/>
</dbReference>
<dbReference type="Pfam" id="PF00664">
    <property type="entry name" value="ABC_membrane"/>
    <property type="match status" value="1"/>
</dbReference>
<keyword evidence="6" id="KW-0067">ATP-binding</keyword>
<evidence type="ECO:0000256" key="5">
    <source>
        <dbReference type="ARBA" id="ARBA00022741"/>
    </source>
</evidence>
<dbReference type="GO" id="GO:0005524">
    <property type="term" value="F:ATP binding"/>
    <property type="evidence" value="ECO:0007669"/>
    <property type="project" value="UniProtKB-KW"/>
</dbReference>
<gene>
    <name evidence="12" type="ORF">GIL414_LOCUS15869</name>
</gene>
<dbReference type="InterPro" id="IPR003439">
    <property type="entry name" value="ABC_transporter-like_ATP-bd"/>
</dbReference>
<feature type="transmembrane region" description="Helical" evidence="9">
    <location>
        <begin position="233"/>
        <end position="260"/>
    </location>
</feature>
<proteinExistence type="inferred from homology"/>
<keyword evidence="3" id="KW-0813">Transport</keyword>
<dbReference type="FunFam" id="3.40.50.300:FF:000163">
    <property type="entry name" value="Multidrug resistance-associated protein member 4"/>
    <property type="match status" value="1"/>
</dbReference>
<evidence type="ECO:0000313" key="13">
    <source>
        <dbReference type="Proteomes" id="UP000681720"/>
    </source>
</evidence>
<dbReference type="InterPro" id="IPR011527">
    <property type="entry name" value="ABC1_TM_dom"/>
</dbReference>
<dbReference type="PROSITE" id="PS50893">
    <property type="entry name" value="ABC_TRANSPORTER_2"/>
    <property type="match status" value="1"/>
</dbReference>
<dbReference type="InterPro" id="IPR017871">
    <property type="entry name" value="ABC_transporter-like_CS"/>
</dbReference>
<dbReference type="InterPro" id="IPR050173">
    <property type="entry name" value="ABC_transporter_C-like"/>
</dbReference>
<keyword evidence="4 9" id="KW-0812">Transmembrane</keyword>
<evidence type="ECO:0000259" key="10">
    <source>
        <dbReference type="PROSITE" id="PS50893"/>
    </source>
</evidence>
<feature type="domain" description="ABC transporter" evidence="10">
    <location>
        <begin position="352"/>
        <end position="585"/>
    </location>
</feature>
<dbReference type="Pfam" id="PF00005">
    <property type="entry name" value="ABC_tran"/>
    <property type="match status" value="2"/>
</dbReference>
<dbReference type="Proteomes" id="UP000681720">
    <property type="component" value="Unassembled WGS sequence"/>
</dbReference>
<reference evidence="12" key="1">
    <citation type="submission" date="2021-02" db="EMBL/GenBank/DDBJ databases">
        <authorList>
            <person name="Nowell W R."/>
        </authorList>
    </citation>
    <scope>NUCLEOTIDE SEQUENCE</scope>
</reference>
<evidence type="ECO:0000256" key="6">
    <source>
        <dbReference type="ARBA" id="ARBA00022840"/>
    </source>
</evidence>
<comment type="caution">
    <text evidence="12">The sequence shown here is derived from an EMBL/GenBank/DDBJ whole genome shotgun (WGS) entry which is preliminary data.</text>
</comment>
<accession>A0A8S2PYH7</accession>
<dbReference type="GO" id="GO:0140359">
    <property type="term" value="F:ABC-type transporter activity"/>
    <property type="evidence" value="ECO:0007669"/>
    <property type="project" value="InterPro"/>
</dbReference>
<dbReference type="SMART" id="SM00382">
    <property type="entry name" value="AAA"/>
    <property type="match status" value="1"/>
</dbReference>
<name>A0A8S2PYH7_9BILA</name>
<dbReference type="SUPFAM" id="SSF90123">
    <property type="entry name" value="ABC transporter transmembrane region"/>
    <property type="match status" value="1"/>
</dbReference>
<dbReference type="SUPFAM" id="SSF52540">
    <property type="entry name" value="P-loop containing nucleoside triphosphate hydrolases"/>
    <property type="match status" value="2"/>
</dbReference>
<dbReference type="GO" id="GO:0016887">
    <property type="term" value="F:ATP hydrolysis activity"/>
    <property type="evidence" value="ECO:0007669"/>
    <property type="project" value="InterPro"/>
</dbReference>
<feature type="transmembrane region" description="Helical" evidence="9">
    <location>
        <begin position="303"/>
        <end position="327"/>
    </location>
</feature>
<dbReference type="InterPro" id="IPR027417">
    <property type="entry name" value="P-loop_NTPase"/>
</dbReference>
<dbReference type="PROSITE" id="PS00211">
    <property type="entry name" value="ABC_TRANSPORTER_1"/>
    <property type="match status" value="2"/>
</dbReference>